<comment type="caution">
    <text evidence="1">The sequence shown here is derived from an EMBL/GenBank/DDBJ whole genome shotgun (WGS) entry which is preliminary data.</text>
</comment>
<organism evidence="1 2">
    <name type="scientific">Favolaschia claudopus</name>
    <dbReference type="NCBI Taxonomy" id="2862362"/>
    <lineage>
        <taxon>Eukaryota</taxon>
        <taxon>Fungi</taxon>
        <taxon>Dikarya</taxon>
        <taxon>Basidiomycota</taxon>
        <taxon>Agaricomycotina</taxon>
        <taxon>Agaricomycetes</taxon>
        <taxon>Agaricomycetidae</taxon>
        <taxon>Agaricales</taxon>
        <taxon>Marasmiineae</taxon>
        <taxon>Mycenaceae</taxon>
        <taxon>Favolaschia</taxon>
    </lineage>
</organism>
<evidence type="ECO:0000313" key="2">
    <source>
        <dbReference type="Proteomes" id="UP001362999"/>
    </source>
</evidence>
<dbReference type="EMBL" id="JAWWNJ010000191">
    <property type="protein sequence ID" value="KAK6972211.1"/>
    <property type="molecule type" value="Genomic_DNA"/>
</dbReference>
<protein>
    <submittedName>
        <fullName evidence="1">Uncharacterized protein</fullName>
    </submittedName>
</protein>
<dbReference type="AlphaFoldDB" id="A0AAV9Z774"/>
<keyword evidence="2" id="KW-1185">Reference proteome</keyword>
<sequence length="179" mass="19717">MSMVQDTNGADGALPRQNLQELRSAVIPDVDGPLYNDNQELAEGRSGLLLEVAGARYVRGVTLSSLDFVEIRGVKGTGSFPQQVCPNRSSQQLQLQYYGYTNKNQFYSSVPKYSSTSMRFRKASNVASVSAAVGSFGGKSIISVGMGRRLLMLMLRRAHLHRQRQHLLDLSQIAYCEGI</sequence>
<evidence type="ECO:0000313" key="1">
    <source>
        <dbReference type="EMBL" id="KAK6972211.1"/>
    </source>
</evidence>
<name>A0AAV9Z774_9AGAR</name>
<proteinExistence type="predicted"/>
<dbReference type="Proteomes" id="UP001362999">
    <property type="component" value="Unassembled WGS sequence"/>
</dbReference>
<reference evidence="1 2" key="1">
    <citation type="journal article" date="2024" name="J Genomics">
        <title>Draft genome sequencing and assembly of Favolaschia claudopus CIRM-BRFM 2984 isolated from oak limbs.</title>
        <authorList>
            <person name="Navarro D."/>
            <person name="Drula E."/>
            <person name="Chaduli D."/>
            <person name="Cazenave R."/>
            <person name="Ahrendt S."/>
            <person name="Wang J."/>
            <person name="Lipzen A."/>
            <person name="Daum C."/>
            <person name="Barry K."/>
            <person name="Grigoriev I.V."/>
            <person name="Favel A."/>
            <person name="Rosso M.N."/>
            <person name="Martin F."/>
        </authorList>
    </citation>
    <scope>NUCLEOTIDE SEQUENCE [LARGE SCALE GENOMIC DNA]</scope>
    <source>
        <strain evidence="1 2">CIRM-BRFM 2984</strain>
    </source>
</reference>
<accession>A0AAV9Z774</accession>
<gene>
    <name evidence="1" type="ORF">R3P38DRAFT_2812485</name>
</gene>